<organism evidence="5 6">
    <name type="scientific">Bifidobacterium lemurum</name>
    <dbReference type="NCBI Taxonomy" id="1603886"/>
    <lineage>
        <taxon>Bacteria</taxon>
        <taxon>Bacillati</taxon>
        <taxon>Actinomycetota</taxon>
        <taxon>Actinomycetes</taxon>
        <taxon>Bifidobacteriales</taxon>
        <taxon>Bifidobacteriaceae</taxon>
        <taxon>Bifidobacterium</taxon>
    </lineage>
</organism>
<dbReference type="InterPro" id="IPR003439">
    <property type="entry name" value="ABC_transporter-like_ATP-bd"/>
</dbReference>
<dbReference type="InterPro" id="IPR051782">
    <property type="entry name" value="ABC_Transporter_VariousFunc"/>
</dbReference>
<dbReference type="STRING" id="1603886.GCA_001895165_00499"/>
<dbReference type="CDD" id="cd03230">
    <property type="entry name" value="ABC_DR_subfamily_A"/>
    <property type="match status" value="1"/>
</dbReference>
<dbReference type="Pfam" id="PF00005">
    <property type="entry name" value="ABC_tran"/>
    <property type="match status" value="1"/>
</dbReference>
<keyword evidence="6" id="KW-1185">Reference proteome</keyword>
<dbReference type="EMBL" id="MWWX01000005">
    <property type="protein sequence ID" value="OZG62540.1"/>
    <property type="molecule type" value="Genomic_DNA"/>
</dbReference>
<comment type="caution">
    <text evidence="5">The sequence shown here is derived from an EMBL/GenBank/DDBJ whole genome shotgun (WGS) entry which is preliminary data.</text>
</comment>
<evidence type="ECO:0000259" key="4">
    <source>
        <dbReference type="PROSITE" id="PS50893"/>
    </source>
</evidence>
<evidence type="ECO:0000256" key="2">
    <source>
        <dbReference type="ARBA" id="ARBA00022741"/>
    </source>
</evidence>
<dbReference type="Gene3D" id="3.40.50.300">
    <property type="entry name" value="P-loop containing nucleotide triphosphate hydrolases"/>
    <property type="match status" value="1"/>
</dbReference>
<dbReference type="PROSITE" id="PS50893">
    <property type="entry name" value="ABC_TRANSPORTER_2"/>
    <property type="match status" value="1"/>
</dbReference>
<keyword evidence="3" id="KW-0067">ATP-binding</keyword>
<evidence type="ECO:0000256" key="1">
    <source>
        <dbReference type="ARBA" id="ARBA00022448"/>
    </source>
</evidence>
<dbReference type="SMART" id="SM00382">
    <property type="entry name" value="AAA"/>
    <property type="match status" value="1"/>
</dbReference>
<feature type="domain" description="ABC transporter" evidence="4">
    <location>
        <begin position="3"/>
        <end position="225"/>
    </location>
</feature>
<evidence type="ECO:0000313" key="6">
    <source>
        <dbReference type="Proteomes" id="UP000216352"/>
    </source>
</evidence>
<gene>
    <name evidence="5" type="ORF">BLEM_1086</name>
</gene>
<dbReference type="InterPro" id="IPR017871">
    <property type="entry name" value="ABC_transporter-like_CS"/>
</dbReference>
<sequence>MYVNVDNVSKTIRRKTVLNAVSAQFERGKVYGILGPNGSGKTMLLRALCGFIKPTGGSITINGTPVTFNRKLPENIGIIIETPGFTPSRSAMDNLRYLADINHAFDPTEVERLMRAFGLWDHRDDKVRSYSLGMRQKLAIVQAFMEHQRLVLLDEPTNGLDWRSVERFMEEVNHQREQGHTIIIASHHNDELGGIVDDALLMSNGMIERRVAPEEIASLSLDRAVR</sequence>
<dbReference type="OrthoDB" id="9804819at2"/>
<keyword evidence="2" id="KW-0547">Nucleotide-binding</keyword>
<dbReference type="RefSeq" id="WP_072724214.1">
    <property type="nucleotide sequence ID" value="NZ_BDIS01000006.1"/>
</dbReference>
<accession>A0A261FTM1</accession>
<protein>
    <submittedName>
        <fullName evidence="5">ABC transporter</fullName>
    </submittedName>
</protein>
<evidence type="ECO:0000256" key="3">
    <source>
        <dbReference type="ARBA" id="ARBA00022840"/>
    </source>
</evidence>
<dbReference type="InterPro" id="IPR027417">
    <property type="entry name" value="P-loop_NTPase"/>
</dbReference>
<reference evidence="5 6" key="1">
    <citation type="journal article" date="2017" name="BMC Genomics">
        <title>Comparative genomic and phylogenomic analyses of the Bifidobacteriaceae family.</title>
        <authorList>
            <person name="Lugli G.A."/>
            <person name="Milani C."/>
            <person name="Turroni F."/>
            <person name="Duranti S."/>
            <person name="Mancabelli L."/>
            <person name="Mangifesta M."/>
            <person name="Ferrario C."/>
            <person name="Modesto M."/>
            <person name="Mattarelli P."/>
            <person name="Jiri K."/>
            <person name="van Sinderen D."/>
            <person name="Ventura M."/>
        </authorList>
    </citation>
    <scope>NUCLEOTIDE SEQUENCE [LARGE SCALE GENOMIC DNA]</scope>
    <source>
        <strain evidence="5 6">DSM 28807</strain>
    </source>
</reference>
<dbReference type="InterPro" id="IPR003593">
    <property type="entry name" value="AAA+_ATPase"/>
</dbReference>
<dbReference type="PANTHER" id="PTHR42939:SF1">
    <property type="entry name" value="ABC TRANSPORTER ATP-BINDING PROTEIN ALBC-RELATED"/>
    <property type="match status" value="1"/>
</dbReference>
<dbReference type="Proteomes" id="UP000216352">
    <property type="component" value="Unassembled WGS sequence"/>
</dbReference>
<name>A0A261FTM1_9BIFI</name>
<evidence type="ECO:0000313" key="5">
    <source>
        <dbReference type="EMBL" id="OZG62540.1"/>
    </source>
</evidence>
<keyword evidence="1" id="KW-0813">Transport</keyword>
<dbReference type="PANTHER" id="PTHR42939">
    <property type="entry name" value="ABC TRANSPORTER ATP-BINDING PROTEIN ALBC-RELATED"/>
    <property type="match status" value="1"/>
</dbReference>
<dbReference type="GO" id="GO:0016887">
    <property type="term" value="F:ATP hydrolysis activity"/>
    <property type="evidence" value="ECO:0007669"/>
    <property type="project" value="InterPro"/>
</dbReference>
<dbReference type="SUPFAM" id="SSF52540">
    <property type="entry name" value="P-loop containing nucleoside triphosphate hydrolases"/>
    <property type="match status" value="1"/>
</dbReference>
<dbReference type="AlphaFoldDB" id="A0A261FTM1"/>
<proteinExistence type="predicted"/>
<dbReference type="GO" id="GO:0005524">
    <property type="term" value="F:ATP binding"/>
    <property type="evidence" value="ECO:0007669"/>
    <property type="project" value="UniProtKB-KW"/>
</dbReference>
<dbReference type="PROSITE" id="PS00211">
    <property type="entry name" value="ABC_TRANSPORTER_1"/>
    <property type="match status" value="1"/>
</dbReference>